<proteinExistence type="predicted"/>
<dbReference type="RefSeq" id="WP_008825478.1">
    <property type="nucleotide sequence ID" value="NZ_AFNU02000009.1"/>
</dbReference>
<dbReference type="Proteomes" id="UP000005707">
    <property type="component" value="Unassembled WGS sequence"/>
</dbReference>
<dbReference type="EMBL" id="AFNU02000009">
    <property type="protein sequence ID" value="ERJ11583.1"/>
    <property type="molecule type" value="Genomic_DNA"/>
</dbReference>
<dbReference type="OrthoDB" id="9779501at2"/>
<reference evidence="1 2" key="2">
    <citation type="journal article" date="2013" name="PLoS ONE">
        <title>INDIGO - INtegrated Data Warehouse of MIcrobial GenOmes with Examples from the Red Sea Extremophiles.</title>
        <authorList>
            <person name="Alam I."/>
            <person name="Antunes A."/>
            <person name="Kamau A.A."/>
            <person name="Ba Alawi W."/>
            <person name="Kalkatawi M."/>
            <person name="Stingl U."/>
            <person name="Bajic V.B."/>
        </authorList>
    </citation>
    <scope>NUCLEOTIDE SEQUENCE [LARGE SCALE GENOMIC DNA]</scope>
    <source>
        <strain evidence="1 2">SSD-17B</strain>
    </source>
</reference>
<gene>
    <name evidence="1" type="ORF">HLPCO_002284</name>
</gene>
<accession>U2E8W5</accession>
<dbReference type="AlphaFoldDB" id="U2E8W5"/>
<dbReference type="STRING" id="1033810.HLPCO_002284"/>
<dbReference type="eggNOG" id="COG0433">
    <property type="taxonomic scope" value="Bacteria"/>
</dbReference>
<dbReference type="Gene3D" id="3.40.50.300">
    <property type="entry name" value="P-loop containing nucleotide triphosphate hydrolases"/>
    <property type="match status" value="1"/>
</dbReference>
<name>U2E8W5_9MOLU</name>
<organism evidence="1 2">
    <name type="scientific">Haloplasma contractile SSD-17B</name>
    <dbReference type="NCBI Taxonomy" id="1033810"/>
    <lineage>
        <taxon>Bacteria</taxon>
        <taxon>Bacillati</taxon>
        <taxon>Mycoplasmatota</taxon>
        <taxon>Mollicutes</taxon>
        <taxon>Haloplasmatales</taxon>
        <taxon>Haloplasmataceae</taxon>
        <taxon>Haloplasma</taxon>
    </lineage>
</organism>
<evidence type="ECO:0000313" key="1">
    <source>
        <dbReference type="EMBL" id="ERJ11583.1"/>
    </source>
</evidence>
<protein>
    <submittedName>
        <fullName evidence="1">ATP-GTP-binding protein</fullName>
    </submittedName>
</protein>
<reference evidence="1 2" key="1">
    <citation type="journal article" date="2011" name="J. Bacteriol.">
        <title>Genome sequence of Haloplasma contractile, an unusual contractile bacterium from a deep-sea anoxic brine lake.</title>
        <authorList>
            <person name="Antunes A."/>
            <person name="Alam I."/>
            <person name="El Dorry H."/>
            <person name="Siam R."/>
            <person name="Robertson A."/>
            <person name="Bajic V.B."/>
            <person name="Stingl U."/>
        </authorList>
    </citation>
    <scope>NUCLEOTIDE SEQUENCE [LARGE SCALE GENOMIC DNA]</scope>
    <source>
        <strain evidence="1 2">SSD-17B</strain>
    </source>
</reference>
<dbReference type="InParanoid" id="U2E8W5"/>
<sequence length="223" mass="25409">MEKNIYVITGHYGSGKSEFSINFARKLLKTTNRKLCLADLDIVNPYFRSREVRESLIEEGIDVVSDTLNSTKGLDMPFLSPAVRGQIVSKEKDVILDCGGDDVGVRVLKQFDDEIRMHNHEVYMVINTFRSQTGTVRKIIDMKEELERESGFEITAFINNSNFLRQTTVDDLVNSDRILKEVSQLTNIPVKYTTGMKSLIEKLPDDISGQKLILDLSLRSDWL</sequence>
<comment type="caution">
    <text evidence="1">The sequence shown here is derived from an EMBL/GenBank/DDBJ whole genome shotgun (WGS) entry which is preliminary data.</text>
</comment>
<dbReference type="SUPFAM" id="SSF52540">
    <property type="entry name" value="P-loop containing nucleoside triphosphate hydrolases"/>
    <property type="match status" value="1"/>
</dbReference>
<evidence type="ECO:0000313" key="2">
    <source>
        <dbReference type="Proteomes" id="UP000005707"/>
    </source>
</evidence>
<dbReference type="InterPro" id="IPR027417">
    <property type="entry name" value="P-loop_NTPase"/>
</dbReference>
<keyword evidence="2" id="KW-1185">Reference proteome</keyword>